<protein>
    <submittedName>
        <fullName evidence="1">Uncharacterized protein</fullName>
    </submittedName>
</protein>
<dbReference type="CDD" id="cd00093">
    <property type="entry name" value="HTH_XRE"/>
    <property type="match status" value="1"/>
</dbReference>
<evidence type="ECO:0000313" key="1">
    <source>
        <dbReference type="EMBL" id="MBE1599933.1"/>
    </source>
</evidence>
<comment type="caution">
    <text evidence="1">The sequence shown here is derived from an EMBL/GenBank/DDBJ whole genome shotgun (WGS) entry which is preliminary data.</text>
</comment>
<keyword evidence="2" id="KW-1185">Reference proteome</keyword>
<gene>
    <name evidence="1" type="ORF">H4687_006062</name>
</gene>
<dbReference type="GeneID" id="86830593"/>
<name>A0A8I0TW26_9ACTN</name>
<evidence type="ECO:0000313" key="2">
    <source>
        <dbReference type="Proteomes" id="UP000629287"/>
    </source>
</evidence>
<dbReference type="AlphaFoldDB" id="A0A8I0TW26"/>
<dbReference type="Proteomes" id="UP000629287">
    <property type="component" value="Unassembled WGS sequence"/>
</dbReference>
<dbReference type="RefSeq" id="WP_159026227.1">
    <property type="nucleotide sequence ID" value="NZ_JADBGF010000001.1"/>
</dbReference>
<dbReference type="InterPro" id="IPR001387">
    <property type="entry name" value="Cro/C1-type_HTH"/>
</dbReference>
<accession>A0A8I0TW26</accession>
<proteinExistence type="predicted"/>
<sequence length="297" mass="33045">MSAVPPVVVELSKLWEVAQAESGGRLTLTRVSRESGVPVATLSDWRRGNHVPRDAEELLKVVRLLCGWAKQDPPVERRWRQLMESPAVADAPQVPFASSVVALRDHLRSAFAAPEVWIDAMCLNGQSLAVAMGDPIHAIHAGEVKPERINVRVLLPSRDIDLVFPRAAKPNDDEDGHVHQAWLSERNAHARSMATSLRSLRATHGIDVQVAYRAIPFAPMAKLYLINDSTALFSYYTMVRREIEIDQRIMEVYDAGPMGLVRVSGAGENGPDTDFVEQSVLWFNAMWETISVEMSFT</sequence>
<reference evidence="1 2" key="1">
    <citation type="submission" date="2020-10" db="EMBL/GenBank/DDBJ databases">
        <title>Sequencing the genomes of 1000 actinobacteria strains.</title>
        <authorList>
            <person name="Klenk H.-P."/>
        </authorList>
    </citation>
    <scope>NUCLEOTIDE SEQUENCE [LARGE SCALE GENOMIC DNA]</scope>
    <source>
        <strain evidence="1 2">DSM 41803</strain>
    </source>
</reference>
<dbReference type="EMBL" id="JADBGF010000001">
    <property type="protein sequence ID" value="MBE1599933.1"/>
    <property type="molecule type" value="Genomic_DNA"/>
</dbReference>
<organism evidence="1 2">
    <name type="scientific">Streptomyces stelliscabiei</name>
    <dbReference type="NCBI Taxonomy" id="146820"/>
    <lineage>
        <taxon>Bacteria</taxon>
        <taxon>Bacillati</taxon>
        <taxon>Actinomycetota</taxon>
        <taxon>Actinomycetes</taxon>
        <taxon>Kitasatosporales</taxon>
        <taxon>Streptomycetaceae</taxon>
        <taxon>Streptomyces</taxon>
    </lineage>
</organism>